<dbReference type="HAMAP" id="MF_00099">
    <property type="entry name" value="CheB_chemtxs"/>
    <property type="match status" value="1"/>
</dbReference>
<keyword evidence="1 6" id="KW-0963">Cytoplasm</keyword>
<dbReference type="Proteomes" id="UP000778523">
    <property type="component" value="Unassembled WGS sequence"/>
</dbReference>
<feature type="active site" evidence="6 7">
    <location>
        <position position="200"/>
    </location>
</feature>
<feature type="domain" description="CheB-type methylesterase" evidence="10">
    <location>
        <begin position="160"/>
        <end position="354"/>
    </location>
</feature>
<sequence>MTSKTRVLVVDDSALMRSLLAEIINAAPDLQVAGTARNAQEAGTLIRALRPEVITLDVDMPGMDGIAFLEQLMRSDPMPVVMVSALTERDSEVALRALELGAIDYVSKPKLDPLANIHACANEICEKIRIARQARRPARPVAGAGQRLAGRSISLDVHLPARVLQERLVLIGASTGGTEALRALLTALPEKMPGILIVQHMPEMFTGSFARRLDGLCALTVKEADDGEPVKPGTVYIAPGHSHLLVRRAAGGFRCELSRESAVNRHRPSVDVLFHAGAREVGKHAVGVMLTGMGKDGAAGMLEMRKAGAWNICQDQESCVVWGMPREATLNGAANEIAPLCEIPARVINSLRGT</sequence>
<organism evidence="11 12">
    <name type="scientific">Uliginosibacterium aquaticum</name>
    <dbReference type="NCBI Taxonomy" id="2731212"/>
    <lineage>
        <taxon>Bacteria</taxon>
        <taxon>Pseudomonadati</taxon>
        <taxon>Pseudomonadota</taxon>
        <taxon>Betaproteobacteria</taxon>
        <taxon>Rhodocyclales</taxon>
        <taxon>Zoogloeaceae</taxon>
        <taxon>Uliginosibacterium</taxon>
    </lineage>
</organism>
<dbReference type="Gene3D" id="3.40.50.180">
    <property type="entry name" value="Methylesterase CheB, C-terminal domain"/>
    <property type="match status" value="1"/>
</dbReference>
<evidence type="ECO:0000256" key="8">
    <source>
        <dbReference type="PROSITE-ProRule" id="PRU00169"/>
    </source>
</evidence>
<evidence type="ECO:0000256" key="5">
    <source>
        <dbReference type="ARBA" id="ARBA00048267"/>
    </source>
</evidence>
<feature type="modified residue" description="4-aspartylphosphate" evidence="6 8">
    <location>
        <position position="57"/>
    </location>
</feature>
<dbReference type="EC" id="3.1.1.61" evidence="6"/>
<dbReference type="InterPro" id="IPR008248">
    <property type="entry name" value="CheB-like"/>
</dbReference>
<comment type="domain">
    <text evidence="6">Contains a C-terminal catalytic domain, and an N-terminal region which modulates catalytic activity.</text>
</comment>
<dbReference type="InterPro" id="IPR001789">
    <property type="entry name" value="Sig_transdc_resp-reg_receiver"/>
</dbReference>
<keyword evidence="12" id="KW-1185">Reference proteome</keyword>
<comment type="catalytic activity">
    <reaction evidence="5 6">
        <text>[protein]-L-glutamate 5-O-methyl ester + H2O = L-glutamyl-[protein] + methanol + H(+)</text>
        <dbReference type="Rhea" id="RHEA:23236"/>
        <dbReference type="Rhea" id="RHEA-COMP:10208"/>
        <dbReference type="Rhea" id="RHEA-COMP:10311"/>
        <dbReference type="ChEBI" id="CHEBI:15377"/>
        <dbReference type="ChEBI" id="CHEBI:15378"/>
        <dbReference type="ChEBI" id="CHEBI:17790"/>
        <dbReference type="ChEBI" id="CHEBI:29973"/>
        <dbReference type="ChEBI" id="CHEBI:82795"/>
        <dbReference type="EC" id="3.1.1.61"/>
    </reaction>
</comment>
<dbReference type="Pfam" id="PF01339">
    <property type="entry name" value="CheB_methylest"/>
    <property type="match status" value="1"/>
</dbReference>
<reference evidence="11 12" key="1">
    <citation type="submission" date="2020-06" db="EMBL/GenBank/DDBJ databases">
        <title>Draft genome of Uliginosibacterium sp. IMCC34675.</title>
        <authorList>
            <person name="Song J."/>
        </authorList>
    </citation>
    <scope>NUCLEOTIDE SEQUENCE [LARGE SCALE GENOMIC DNA]</scope>
    <source>
        <strain evidence="11 12">IMCC34675</strain>
    </source>
</reference>
<dbReference type="InterPro" id="IPR000673">
    <property type="entry name" value="Sig_transdc_resp-reg_Me-estase"/>
</dbReference>
<evidence type="ECO:0000256" key="1">
    <source>
        <dbReference type="ARBA" id="ARBA00022490"/>
    </source>
</evidence>
<evidence type="ECO:0000259" key="9">
    <source>
        <dbReference type="PROSITE" id="PS50110"/>
    </source>
</evidence>
<dbReference type="NCBIfam" id="NF001965">
    <property type="entry name" value="PRK00742.1"/>
    <property type="match status" value="1"/>
</dbReference>
<evidence type="ECO:0000313" key="12">
    <source>
        <dbReference type="Proteomes" id="UP000778523"/>
    </source>
</evidence>
<dbReference type="PIRSF" id="PIRSF000876">
    <property type="entry name" value="RR_chemtxs_CheB"/>
    <property type="match status" value="1"/>
</dbReference>
<dbReference type="EC" id="3.5.1.44" evidence="6"/>
<evidence type="ECO:0000313" key="11">
    <source>
        <dbReference type="EMBL" id="NSL55349.1"/>
    </source>
</evidence>
<dbReference type="PROSITE" id="PS50122">
    <property type="entry name" value="CHEB"/>
    <property type="match status" value="1"/>
</dbReference>
<evidence type="ECO:0000256" key="7">
    <source>
        <dbReference type="PROSITE-ProRule" id="PRU00050"/>
    </source>
</evidence>
<dbReference type="PANTHER" id="PTHR42872">
    <property type="entry name" value="PROTEIN-GLUTAMATE METHYLESTERASE/PROTEIN-GLUTAMINE GLUTAMINASE"/>
    <property type="match status" value="1"/>
</dbReference>
<feature type="domain" description="Response regulatory" evidence="9">
    <location>
        <begin position="6"/>
        <end position="123"/>
    </location>
</feature>
<dbReference type="NCBIfam" id="NF009206">
    <property type="entry name" value="PRK12555.1"/>
    <property type="match status" value="1"/>
</dbReference>
<dbReference type="PROSITE" id="PS50110">
    <property type="entry name" value="RESPONSE_REGULATORY"/>
    <property type="match status" value="1"/>
</dbReference>
<feature type="active site" evidence="6 7">
    <location>
        <position position="174"/>
    </location>
</feature>
<evidence type="ECO:0000259" key="10">
    <source>
        <dbReference type="PROSITE" id="PS50122"/>
    </source>
</evidence>
<evidence type="ECO:0000256" key="3">
    <source>
        <dbReference type="ARBA" id="ARBA00022553"/>
    </source>
</evidence>
<feature type="active site" evidence="6 7">
    <location>
        <position position="296"/>
    </location>
</feature>
<dbReference type="PANTHER" id="PTHR42872:SF6">
    <property type="entry name" value="PROTEIN-GLUTAMATE METHYLESTERASE_PROTEIN-GLUTAMINE GLUTAMINASE"/>
    <property type="match status" value="1"/>
</dbReference>
<dbReference type="Pfam" id="PF00072">
    <property type="entry name" value="Response_reg"/>
    <property type="match status" value="1"/>
</dbReference>
<dbReference type="EMBL" id="JABCSC020000002">
    <property type="protein sequence ID" value="NSL55349.1"/>
    <property type="molecule type" value="Genomic_DNA"/>
</dbReference>
<dbReference type="RefSeq" id="WP_170021770.1">
    <property type="nucleotide sequence ID" value="NZ_JABCSC020000002.1"/>
</dbReference>
<proteinExistence type="inferred from homology"/>
<accession>A0ABX2IF99</accession>
<dbReference type="CDD" id="cd16432">
    <property type="entry name" value="CheB_Rec"/>
    <property type="match status" value="1"/>
</dbReference>
<name>A0ABX2IF99_9RHOO</name>
<keyword evidence="4 6" id="KW-0378">Hydrolase</keyword>
<dbReference type="CDD" id="cd17541">
    <property type="entry name" value="REC_CheB-like"/>
    <property type="match status" value="1"/>
</dbReference>
<dbReference type="Gene3D" id="3.40.50.2300">
    <property type="match status" value="1"/>
</dbReference>
<evidence type="ECO:0000256" key="4">
    <source>
        <dbReference type="ARBA" id="ARBA00022801"/>
    </source>
</evidence>
<gene>
    <name evidence="6" type="primary">cheB</name>
    <name evidence="11" type="ORF">HJ583_009965</name>
</gene>
<comment type="subcellular location">
    <subcellularLocation>
        <location evidence="6">Cytoplasm</location>
    </subcellularLocation>
</comment>
<dbReference type="SUPFAM" id="SSF52738">
    <property type="entry name" value="Methylesterase CheB, C-terminal domain"/>
    <property type="match status" value="1"/>
</dbReference>
<comment type="caution">
    <text evidence="11">The sequence shown here is derived from an EMBL/GenBank/DDBJ whole genome shotgun (WGS) entry which is preliminary data.</text>
</comment>
<dbReference type="SMART" id="SM00448">
    <property type="entry name" value="REC"/>
    <property type="match status" value="1"/>
</dbReference>
<comment type="similarity">
    <text evidence="6">Belongs to the CheB family.</text>
</comment>
<comment type="PTM">
    <text evidence="6">Phosphorylated by CheA. Phosphorylation of the N-terminal regulatory domain activates the methylesterase activity.</text>
</comment>
<protein>
    <recommendedName>
        <fullName evidence="6">Protein-glutamate methylesterase/protein-glutamine glutaminase</fullName>
        <ecNumber evidence="6">3.1.1.61</ecNumber>
        <ecNumber evidence="6">3.5.1.44</ecNumber>
    </recommendedName>
</protein>
<dbReference type="InterPro" id="IPR035909">
    <property type="entry name" value="CheB_C"/>
</dbReference>
<keyword evidence="2 6" id="KW-0145">Chemotaxis</keyword>
<comment type="catalytic activity">
    <reaction evidence="6">
        <text>L-glutaminyl-[protein] + H2O = L-glutamyl-[protein] + NH4(+)</text>
        <dbReference type="Rhea" id="RHEA:16441"/>
        <dbReference type="Rhea" id="RHEA-COMP:10207"/>
        <dbReference type="Rhea" id="RHEA-COMP:10208"/>
        <dbReference type="ChEBI" id="CHEBI:15377"/>
        <dbReference type="ChEBI" id="CHEBI:28938"/>
        <dbReference type="ChEBI" id="CHEBI:29973"/>
        <dbReference type="ChEBI" id="CHEBI:30011"/>
        <dbReference type="EC" id="3.5.1.44"/>
    </reaction>
</comment>
<dbReference type="InterPro" id="IPR011006">
    <property type="entry name" value="CheY-like_superfamily"/>
</dbReference>
<comment type="function">
    <text evidence="6">Involved in chemotaxis. Part of a chemotaxis signal transduction system that modulates chemotaxis in response to various stimuli. Catalyzes the demethylation of specific methylglutamate residues introduced into the chemoreceptors (methyl-accepting chemotaxis proteins or MCP) by CheR. Also mediates the irreversible deamidation of specific glutamine residues to glutamic acid.</text>
</comment>
<evidence type="ECO:0000256" key="2">
    <source>
        <dbReference type="ARBA" id="ARBA00022500"/>
    </source>
</evidence>
<evidence type="ECO:0000256" key="6">
    <source>
        <dbReference type="HAMAP-Rule" id="MF_00099"/>
    </source>
</evidence>
<dbReference type="SUPFAM" id="SSF52172">
    <property type="entry name" value="CheY-like"/>
    <property type="match status" value="1"/>
</dbReference>
<keyword evidence="3 6" id="KW-0597">Phosphoprotein</keyword>